<protein>
    <submittedName>
        <fullName evidence="1">Uncharacterized protein</fullName>
    </submittedName>
</protein>
<evidence type="ECO:0000313" key="1">
    <source>
        <dbReference type="EMBL" id="KAI3728412.1"/>
    </source>
</evidence>
<evidence type="ECO:0000313" key="2">
    <source>
        <dbReference type="Proteomes" id="UP001055879"/>
    </source>
</evidence>
<reference evidence="2" key="1">
    <citation type="journal article" date="2022" name="Mol. Ecol. Resour.">
        <title>The genomes of chicory, endive, great burdock and yacon provide insights into Asteraceae palaeo-polyploidization history and plant inulin production.</title>
        <authorList>
            <person name="Fan W."/>
            <person name="Wang S."/>
            <person name="Wang H."/>
            <person name="Wang A."/>
            <person name="Jiang F."/>
            <person name="Liu H."/>
            <person name="Zhao H."/>
            <person name="Xu D."/>
            <person name="Zhang Y."/>
        </authorList>
    </citation>
    <scope>NUCLEOTIDE SEQUENCE [LARGE SCALE GENOMIC DNA]</scope>
    <source>
        <strain evidence="2">cv. Niubang</strain>
    </source>
</reference>
<dbReference type="EMBL" id="CM042051">
    <property type="protein sequence ID" value="KAI3728412.1"/>
    <property type="molecule type" value="Genomic_DNA"/>
</dbReference>
<name>A0ACB9C2M6_ARCLA</name>
<organism evidence="1 2">
    <name type="scientific">Arctium lappa</name>
    <name type="common">Greater burdock</name>
    <name type="synonym">Lappa major</name>
    <dbReference type="NCBI Taxonomy" id="4217"/>
    <lineage>
        <taxon>Eukaryota</taxon>
        <taxon>Viridiplantae</taxon>
        <taxon>Streptophyta</taxon>
        <taxon>Embryophyta</taxon>
        <taxon>Tracheophyta</taxon>
        <taxon>Spermatophyta</taxon>
        <taxon>Magnoliopsida</taxon>
        <taxon>eudicotyledons</taxon>
        <taxon>Gunneridae</taxon>
        <taxon>Pentapetalae</taxon>
        <taxon>asterids</taxon>
        <taxon>campanulids</taxon>
        <taxon>Asterales</taxon>
        <taxon>Asteraceae</taxon>
        <taxon>Carduoideae</taxon>
        <taxon>Cardueae</taxon>
        <taxon>Arctiinae</taxon>
        <taxon>Arctium</taxon>
    </lineage>
</organism>
<proteinExistence type="predicted"/>
<dbReference type="Proteomes" id="UP001055879">
    <property type="component" value="Linkage Group LG05"/>
</dbReference>
<comment type="caution">
    <text evidence="1">The sequence shown here is derived from an EMBL/GenBank/DDBJ whole genome shotgun (WGS) entry which is preliminary data.</text>
</comment>
<accession>A0ACB9C2M6</accession>
<sequence>MALSLGKLTIIIGAGLVGSVLAKEGRMPSVYDFFSGASKVLKIIKTDDKPSSNPKPHSDSLMAQVNSLRQELQLLASNRPVTIVTSNGSAGATGKYGIIIIVVVMGYGYVWWKGWKLPDMMFATKRGLSDATNAVAKQLDNVYSSLAATKRHLSSRIDRVDCSLDECAEIAASTKEEVSALRGDTKIIALDVQSVHDAVYSLESKLSRIEGKQDNTNLGVAKLLRTALTMEQQASVERIQGNPSSSSRPALELPQRAMSLPPVQIEELQSSPPVSPKAKRPLESVVSAASGLKVLQGNPPDVAESRNTPSGASNGLNITEEGTSSRVFGRTFSGISSVFSRNRT</sequence>
<keyword evidence="2" id="KW-1185">Reference proteome</keyword>
<gene>
    <name evidence="1" type="ORF">L6452_17048</name>
</gene>
<reference evidence="1 2" key="2">
    <citation type="journal article" date="2022" name="Mol. Ecol. Resour.">
        <title>The genomes of chicory, endive, great burdock and yacon provide insights into Asteraceae paleo-polyploidization history and plant inulin production.</title>
        <authorList>
            <person name="Fan W."/>
            <person name="Wang S."/>
            <person name="Wang H."/>
            <person name="Wang A."/>
            <person name="Jiang F."/>
            <person name="Liu H."/>
            <person name="Zhao H."/>
            <person name="Xu D."/>
            <person name="Zhang Y."/>
        </authorList>
    </citation>
    <scope>NUCLEOTIDE SEQUENCE [LARGE SCALE GENOMIC DNA]</scope>
    <source>
        <strain evidence="2">cv. Niubang</strain>
    </source>
</reference>